<evidence type="ECO:0000313" key="2">
    <source>
        <dbReference type="EMBL" id="MBU2690026.1"/>
    </source>
</evidence>
<dbReference type="InterPro" id="IPR016181">
    <property type="entry name" value="Acyl_CoA_acyltransferase"/>
</dbReference>
<evidence type="ECO:0000259" key="1">
    <source>
        <dbReference type="PROSITE" id="PS51186"/>
    </source>
</evidence>
<dbReference type="EMBL" id="JAHJDP010000023">
    <property type="protein sequence ID" value="MBU2690026.1"/>
    <property type="molecule type" value="Genomic_DNA"/>
</dbReference>
<dbReference type="AlphaFoldDB" id="A0A948W5X6"/>
<dbReference type="SUPFAM" id="SSF55729">
    <property type="entry name" value="Acyl-CoA N-acyltransferases (Nat)"/>
    <property type="match status" value="1"/>
</dbReference>
<gene>
    <name evidence="2" type="ORF">KJ970_03800</name>
</gene>
<reference evidence="2" key="1">
    <citation type="submission" date="2021-05" db="EMBL/GenBank/DDBJ databases">
        <title>Energy efficiency and biological interactions define the core microbiome of deep oligotrophic groundwater.</title>
        <authorList>
            <person name="Mehrshad M."/>
            <person name="Lopez-Fernandez M."/>
            <person name="Bell E."/>
            <person name="Bernier-Latmani R."/>
            <person name="Bertilsson S."/>
            <person name="Dopson M."/>
        </authorList>
    </citation>
    <scope>NUCLEOTIDE SEQUENCE</scope>
    <source>
        <strain evidence="2">Modern_marine.mb.64</strain>
    </source>
</reference>
<dbReference type="EC" id="2.3.1.-" evidence="2"/>
<dbReference type="Proteomes" id="UP000777784">
    <property type="component" value="Unassembled WGS sequence"/>
</dbReference>
<name>A0A948W5X6_UNCEI</name>
<dbReference type="PROSITE" id="PS51186">
    <property type="entry name" value="GNAT"/>
    <property type="match status" value="1"/>
</dbReference>
<dbReference type="InterPro" id="IPR013653">
    <property type="entry name" value="GCN5-like_dom"/>
</dbReference>
<dbReference type="InterPro" id="IPR000182">
    <property type="entry name" value="GNAT_dom"/>
</dbReference>
<dbReference type="Gene3D" id="3.40.630.30">
    <property type="match status" value="1"/>
</dbReference>
<evidence type="ECO:0000313" key="3">
    <source>
        <dbReference type="Proteomes" id="UP000777784"/>
    </source>
</evidence>
<keyword evidence="2" id="KW-0808">Transferase</keyword>
<protein>
    <submittedName>
        <fullName evidence="2">GNAT family N-acetyltransferase</fullName>
        <ecNumber evidence="2">2.3.1.-</ecNumber>
    </submittedName>
</protein>
<dbReference type="GO" id="GO:0016747">
    <property type="term" value="F:acyltransferase activity, transferring groups other than amino-acyl groups"/>
    <property type="evidence" value="ECO:0007669"/>
    <property type="project" value="InterPro"/>
</dbReference>
<accession>A0A948W5X6</accession>
<feature type="domain" description="N-acetyltransferase" evidence="1">
    <location>
        <begin position="130"/>
        <end position="260"/>
    </location>
</feature>
<dbReference type="CDD" id="cd04301">
    <property type="entry name" value="NAT_SF"/>
    <property type="match status" value="1"/>
</dbReference>
<organism evidence="2 3">
    <name type="scientific">Eiseniibacteriota bacterium</name>
    <dbReference type="NCBI Taxonomy" id="2212470"/>
    <lineage>
        <taxon>Bacteria</taxon>
        <taxon>Candidatus Eiseniibacteriota</taxon>
    </lineage>
</organism>
<sequence length="260" mass="30034">MAVRTLHNKSKIESFFRRNAFLHIYAIGDLDDFFWDYTTWYAWEQTGELQAVILLYTGVELPVLLILDEATEPLGRLLESIRHLLPRRFYMHISHGLEGRMKGFYRLDSHGRHLKMGLIDKTLLSGVETSDVEQLSIRDQPALEKLYKTSYPGHWFDPRMLETGRYFGIRDKDEWISVAGIHVYSETYRVASLGNVTTHPDFRGRGFGIRVTARLCQSLCKTADHIGLNVHEDNRTAISLYARLGFKVMGSYHEYMATAV</sequence>
<proteinExistence type="predicted"/>
<dbReference type="Pfam" id="PF08445">
    <property type="entry name" value="FR47"/>
    <property type="match status" value="1"/>
</dbReference>
<keyword evidence="2" id="KW-0012">Acyltransferase</keyword>
<comment type="caution">
    <text evidence="2">The sequence shown here is derived from an EMBL/GenBank/DDBJ whole genome shotgun (WGS) entry which is preliminary data.</text>
</comment>